<reference evidence="10" key="1">
    <citation type="journal article" date="2013" name="Nat. Genet.">
        <title>The Capsella rubella genome and the genomic consequences of rapid mating system evolution.</title>
        <authorList>
            <person name="Slotte T."/>
            <person name="Hazzouri K.M."/>
            <person name="Agren J.A."/>
            <person name="Koenig D."/>
            <person name="Maumus F."/>
            <person name="Guo Y.L."/>
            <person name="Steige K."/>
            <person name="Platts A.E."/>
            <person name="Escobar J.S."/>
            <person name="Newman L.K."/>
            <person name="Wang W."/>
            <person name="Mandakova T."/>
            <person name="Vello E."/>
            <person name="Smith L.M."/>
            <person name="Henz S.R."/>
            <person name="Steffen J."/>
            <person name="Takuno S."/>
            <person name="Brandvain Y."/>
            <person name="Coop G."/>
            <person name="Andolfatto P."/>
            <person name="Hu T.T."/>
            <person name="Blanchette M."/>
            <person name="Clark R.M."/>
            <person name="Quesneville H."/>
            <person name="Nordborg M."/>
            <person name="Gaut B.S."/>
            <person name="Lysak M.A."/>
            <person name="Jenkins J."/>
            <person name="Grimwood J."/>
            <person name="Chapman J."/>
            <person name="Prochnik S."/>
            <person name="Shu S."/>
            <person name="Rokhsar D."/>
            <person name="Schmutz J."/>
            <person name="Weigel D."/>
            <person name="Wright S.I."/>
        </authorList>
    </citation>
    <scope>NUCLEOTIDE SEQUENCE [LARGE SCALE GENOMIC DNA]</scope>
    <source>
        <strain evidence="10">cv. Monte Gargano</strain>
    </source>
</reference>
<organism evidence="9 10">
    <name type="scientific">Capsella rubella</name>
    <dbReference type="NCBI Taxonomy" id="81985"/>
    <lineage>
        <taxon>Eukaryota</taxon>
        <taxon>Viridiplantae</taxon>
        <taxon>Streptophyta</taxon>
        <taxon>Embryophyta</taxon>
        <taxon>Tracheophyta</taxon>
        <taxon>Spermatophyta</taxon>
        <taxon>Magnoliopsida</taxon>
        <taxon>eudicotyledons</taxon>
        <taxon>Gunneridae</taxon>
        <taxon>Pentapetalae</taxon>
        <taxon>rosids</taxon>
        <taxon>malvids</taxon>
        <taxon>Brassicales</taxon>
        <taxon>Brassicaceae</taxon>
        <taxon>Camelineae</taxon>
        <taxon>Capsella</taxon>
    </lineage>
</organism>
<dbReference type="eggNOG" id="KOG0851">
    <property type="taxonomic scope" value="Eukaryota"/>
</dbReference>
<keyword evidence="4" id="KW-0862">Zinc</keyword>
<evidence type="ECO:0008006" key="11">
    <source>
        <dbReference type="Google" id="ProtNLM"/>
    </source>
</evidence>
<evidence type="ECO:0000256" key="1">
    <source>
        <dbReference type="ARBA" id="ARBA00005690"/>
    </source>
</evidence>
<feature type="domain" description="Replication protein A 70 kDa DNA-binding subunit B/D first OB fold" evidence="6">
    <location>
        <begin position="6"/>
        <end position="109"/>
    </location>
</feature>
<feature type="domain" description="Replication factor A C-terminal" evidence="7">
    <location>
        <begin position="309"/>
        <end position="400"/>
    </location>
</feature>
<keyword evidence="2" id="KW-0479">Metal-binding</keyword>
<dbReference type="STRING" id="81985.R0FKU3"/>
<dbReference type="AlphaFoldDB" id="R0FKU3"/>
<protein>
    <recommendedName>
        <fullName evidence="11">Replication factor A C-terminal domain-containing protein</fullName>
    </recommendedName>
</protein>
<evidence type="ECO:0000259" key="7">
    <source>
        <dbReference type="Pfam" id="PF08646"/>
    </source>
</evidence>
<sequence>MAANNGFTDLSSIKPFKTAWKIKVKIIHTWKQYNTYTRETIEAILADVSGTLTHATIKKQQLTKFQRLIVHGEWRTIENLQLIRSAGKFRATKHPYKMSIMNSSIISKCPPLSNDFYLDVATFEDILDEDVLNEHILIDVLGQVVNVGEIKTSSQNDKPKKRLEVELRDTSDQRLSCTLWGKFADTMWDACQKLAAGSVVYLLRCAKINTYNGERSVSNAFDMSLLEINLDHPIVGDFIAEYITFLAKQSTERILKKEKDEYINQYPMSTISDLFEATLEGKMLIVCTIYHIDMEFGWYFFMCLKCKQTCYLIPKKENEPVSKTKKRVWYCKTCNQDVNKAVPMYILCLDVMDTTGETKFILFDTNAQKIVNHSITELLEGNFQETFKFLATIATANITEGKESYKVSYVEMGDAITNVDDIEDSEIQPDPKDAISIYQVLN</sequence>
<dbReference type="InterPro" id="IPR047192">
    <property type="entry name" value="Euk_RPA1_DBD_C"/>
</dbReference>
<feature type="non-terminal residue" evidence="9">
    <location>
        <position position="442"/>
    </location>
</feature>
<evidence type="ECO:0000259" key="6">
    <source>
        <dbReference type="Pfam" id="PF02721"/>
    </source>
</evidence>
<dbReference type="Pfam" id="PF16900">
    <property type="entry name" value="REPA_OB_2"/>
    <property type="match status" value="1"/>
</dbReference>
<dbReference type="GO" id="GO:0003677">
    <property type="term" value="F:DNA binding"/>
    <property type="evidence" value="ECO:0007669"/>
    <property type="project" value="UniProtKB-KW"/>
</dbReference>
<dbReference type="CDD" id="cd04481">
    <property type="entry name" value="RPA1_DBD_B_like"/>
    <property type="match status" value="1"/>
</dbReference>
<keyword evidence="5" id="KW-0238">DNA-binding</keyword>
<dbReference type="CDD" id="cd04480">
    <property type="entry name" value="RPA1_DBD_A_like"/>
    <property type="match status" value="1"/>
</dbReference>
<name>R0FKU3_9BRAS</name>
<comment type="similarity">
    <text evidence="1">Belongs to the replication factor A protein 1 family.</text>
</comment>
<evidence type="ECO:0000256" key="4">
    <source>
        <dbReference type="ARBA" id="ARBA00022833"/>
    </source>
</evidence>
<dbReference type="Pfam" id="PF08646">
    <property type="entry name" value="Rep_fac-A_C"/>
    <property type="match status" value="1"/>
</dbReference>
<proteinExistence type="inferred from homology"/>
<dbReference type="EMBL" id="KB870810">
    <property type="protein sequence ID" value="EOA22556.1"/>
    <property type="molecule type" value="Genomic_DNA"/>
</dbReference>
<dbReference type="Pfam" id="PF02721">
    <property type="entry name" value="DUF223"/>
    <property type="match status" value="1"/>
</dbReference>
<dbReference type="GO" id="GO:0008270">
    <property type="term" value="F:zinc ion binding"/>
    <property type="evidence" value="ECO:0007669"/>
    <property type="project" value="UniProtKB-KW"/>
</dbReference>
<dbReference type="InterPro" id="IPR003871">
    <property type="entry name" value="RFA1B/D_OB_1st"/>
</dbReference>
<dbReference type="InterPro" id="IPR031657">
    <property type="entry name" value="REPA_OB_2"/>
</dbReference>
<keyword evidence="3" id="KW-0863">Zinc-finger</keyword>
<dbReference type="InterPro" id="IPR012340">
    <property type="entry name" value="NA-bd_OB-fold"/>
</dbReference>
<dbReference type="PANTHER" id="PTHR47165">
    <property type="entry name" value="OS03G0429900 PROTEIN"/>
    <property type="match status" value="1"/>
</dbReference>
<dbReference type="SUPFAM" id="SSF50249">
    <property type="entry name" value="Nucleic acid-binding proteins"/>
    <property type="match status" value="3"/>
</dbReference>
<dbReference type="PANTHER" id="PTHR47165:SF4">
    <property type="entry name" value="OS03G0429900 PROTEIN"/>
    <property type="match status" value="1"/>
</dbReference>
<evidence type="ECO:0000313" key="9">
    <source>
        <dbReference type="EMBL" id="EOA22556.1"/>
    </source>
</evidence>
<evidence type="ECO:0000313" key="10">
    <source>
        <dbReference type="Proteomes" id="UP000029121"/>
    </source>
</evidence>
<feature type="domain" description="Replication protein A OB" evidence="8">
    <location>
        <begin position="134"/>
        <end position="219"/>
    </location>
</feature>
<evidence type="ECO:0000256" key="3">
    <source>
        <dbReference type="ARBA" id="ARBA00022771"/>
    </source>
</evidence>
<gene>
    <name evidence="9" type="ORF">CARUB_v10003216mg</name>
</gene>
<dbReference type="CDD" id="cd04476">
    <property type="entry name" value="RPA1_DBD_C"/>
    <property type="match status" value="1"/>
</dbReference>
<dbReference type="Gene3D" id="2.40.50.140">
    <property type="entry name" value="Nucleic acid-binding proteins"/>
    <property type="match status" value="3"/>
</dbReference>
<accession>R0FKU3</accession>
<evidence type="ECO:0000256" key="2">
    <source>
        <dbReference type="ARBA" id="ARBA00022723"/>
    </source>
</evidence>
<dbReference type="Proteomes" id="UP000029121">
    <property type="component" value="Unassembled WGS sequence"/>
</dbReference>
<evidence type="ECO:0000259" key="8">
    <source>
        <dbReference type="Pfam" id="PF16900"/>
    </source>
</evidence>
<evidence type="ECO:0000256" key="5">
    <source>
        <dbReference type="ARBA" id="ARBA00023125"/>
    </source>
</evidence>
<keyword evidence="10" id="KW-1185">Reference proteome</keyword>
<dbReference type="InterPro" id="IPR013955">
    <property type="entry name" value="Rep_factor-A_C"/>
</dbReference>